<proteinExistence type="predicted"/>
<comment type="cofactor">
    <cofactor evidence="1">
        <name>a divalent metal cation</name>
        <dbReference type="ChEBI" id="CHEBI:60240"/>
    </cofactor>
</comment>
<dbReference type="Pfam" id="PF13359">
    <property type="entry name" value="DDE_Tnp_4"/>
    <property type="match status" value="1"/>
</dbReference>
<dbReference type="PANTHER" id="PTHR48471">
    <property type="entry name" value="DDE TNP4 DOMAIN-CONTAINING PROTEIN"/>
    <property type="match status" value="1"/>
</dbReference>
<name>A0A8T8SME1_9BASI</name>
<gene>
    <name evidence="4" type="ORF">A4X13_0g6860</name>
</gene>
<dbReference type="GO" id="GO:0046872">
    <property type="term" value="F:metal ion binding"/>
    <property type="evidence" value="ECO:0007669"/>
    <property type="project" value="UniProtKB-KW"/>
</dbReference>
<accession>A0A8T8SME1</accession>
<evidence type="ECO:0000256" key="1">
    <source>
        <dbReference type="ARBA" id="ARBA00001968"/>
    </source>
</evidence>
<dbReference type="PANTHER" id="PTHR48471:SF1">
    <property type="entry name" value="DDE TNP4 DOMAIN-CONTAINING PROTEIN"/>
    <property type="match status" value="1"/>
</dbReference>
<reference evidence="4" key="2">
    <citation type="journal article" date="2019" name="IMA Fungus">
        <title>Genome sequencing and comparison of five Tilletia species to identify candidate genes for the detection of regulated species infecting wheat.</title>
        <authorList>
            <person name="Nguyen H.D.T."/>
            <person name="Sultana T."/>
            <person name="Kesanakurti P."/>
            <person name="Hambleton S."/>
        </authorList>
    </citation>
    <scope>NUCLEOTIDE SEQUENCE</scope>
    <source>
        <strain evidence="4">DAOMC 236416</strain>
    </source>
</reference>
<dbReference type="AlphaFoldDB" id="A0A8T8SME1"/>
<dbReference type="Proteomes" id="UP000077521">
    <property type="component" value="Unassembled WGS sequence"/>
</dbReference>
<protein>
    <recommendedName>
        <fullName evidence="3">DDE Tnp4 domain-containing protein</fullName>
    </recommendedName>
</protein>
<evidence type="ECO:0000313" key="5">
    <source>
        <dbReference type="Proteomes" id="UP000077521"/>
    </source>
</evidence>
<dbReference type="InterPro" id="IPR027806">
    <property type="entry name" value="HARBI1_dom"/>
</dbReference>
<evidence type="ECO:0000313" key="4">
    <source>
        <dbReference type="EMBL" id="KAE8243993.1"/>
    </source>
</evidence>
<sequence length="201" mass="22462">MATSVDVREPLLHNAFGFVDGLNLRTYQPGDVDEQNAFYNGWLGDTYCSQVIAFLPDGEIAWVSYNNPGSWHDSKIVSGFYKFLKSSKHTPKKFALLADSAFPRGKDIQGHILSKPKEKKVMTETDVSKLRLWEAKTSFHLVHDSAHSALICRHCKCAIVTTRLKQHFQKKSHQSTLYVPEAAIHGQQAAKGYAGINISAN</sequence>
<reference evidence="4" key="1">
    <citation type="submission" date="2016-04" db="EMBL/GenBank/DDBJ databases">
        <authorList>
            <person name="Nguyen H.D."/>
            <person name="Samba Siva P."/>
            <person name="Cullis J."/>
            <person name="Levesque C.A."/>
            <person name="Hambleton S."/>
        </authorList>
    </citation>
    <scope>NUCLEOTIDE SEQUENCE</scope>
    <source>
        <strain evidence="4">DAOMC 236416</strain>
    </source>
</reference>
<organism evidence="4 5">
    <name type="scientific">Tilletia indica</name>
    <dbReference type="NCBI Taxonomy" id="43049"/>
    <lineage>
        <taxon>Eukaryota</taxon>
        <taxon>Fungi</taxon>
        <taxon>Dikarya</taxon>
        <taxon>Basidiomycota</taxon>
        <taxon>Ustilaginomycotina</taxon>
        <taxon>Exobasidiomycetes</taxon>
        <taxon>Tilletiales</taxon>
        <taxon>Tilletiaceae</taxon>
        <taxon>Tilletia</taxon>
    </lineage>
</organism>
<keyword evidence="2" id="KW-0479">Metal-binding</keyword>
<evidence type="ECO:0000259" key="3">
    <source>
        <dbReference type="Pfam" id="PF13359"/>
    </source>
</evidence>
<evidence type="ECO:0000256" key="2">
    <source>
        <dbReference type="ARBA" id="ARBA00022723"/>
    </source>
</evidence>
<keyword evidence="5" id="KW-1185">Reference proteome</keyword>
<comment type="caution">
    <text evidence="4">The sequence shown here is derived from an EMBL/GenBank/DDBJ whole genome shotgun (WGS) entry which is preliminary data.</text>
</comment>
<dbReference type="EMBL" id="LWDF02000722">
    <property type="protein sequence ID" value="KAE8243993.1"/>
    <property type="molecule type" value="Genomic_DNA"/>
</dbReference>
<feature type="domain" description="DDE Tnp4" evidence="3">
    <location>
        <begin position="19"/>
        <end position="127"/>
    </location>
</feature>